<dbReference type="AlphaFoldDB" id="A0A392W6V8"/>
<dbReference type="EMBL" id="LXQA011404710">
    <property type="protein sequence ID" value="MCI96056.1"/>
    <property type="molecule type" value="Genomic_DNA"/>
</dbReference>
<organism evidence="1 2">
    <name type="scientific">Trifolium medium</name>
    <dbReference type="NCBI Taxonomy" id="97028"/>
    <lineage>
        <taxon>Eukaryota</taxon>
        <taxon>Viridiplantae</taxon>
        <taxon>Streptophyta</taxon>
        <taxon>Embryophyta</taxon>
        <taxon>Tracheophyta</taxon>
        <taxon>Spermatophyta</taxon>
        <taxon>Magnoliopsida</taxon>
        <taxon>eudicotyledons</taxon>
        <taxon>Gunneridae</taxon>
        <taxon>Pentapetalae</taxon>
        <taxon>rosids</taxon>
        <taxon>fabids</taxon>
        <taxon>Fabales</taxon>
        <taxon>Fabaceae</taxon>
        <taxon>Papilionoideae</taxon>
        <taxon>50 kb inversion clade</taxon>
        <taxon>NPAAA clade</taxon>
        <taxon>Hologalegina</taxon>
        <taxon>IRL clade</taxon>
        <taxon>Trifolieae</taxon>
        <taxon>Trifolium</taxon>
    </lineage>
</organism>
<evidence type="ECO:0000313" key="2">
    <source>
        <dbReference type="Proteomes" id="UP000265520"/>
    </source>
</evidence>
<accession>A0A392W6V8</accession>
<dbReference type="Proteomes" id="UP000265520">
    <property type="component" value="Unassembled WGS sequence"/>
</dbReference>
<feature type="non-terminal residue" evidence="1">
    <location>
        <position position="25"/>
    </location>
</feature>
<proteinExistence type="predicted"/>
<evidence type="ECO:0000313" key="1">
    <source>
        <dbReference type="EMBL" id="MCI96056.1"/>
    </source>
</evidence>
<protein>
    <submittedName>
        <fullName evidence="1">Uncharacterized protein</fullName>
    </submittedName>
</protein>
<keyword evidence="2" id="KW-1185">Reference proteome</keyword>
<name>A0A392W6V8_9FABA</name>
<reference evidence="1 2" key="1">
    <citation type="journal article" date="2018" name="Front. Plant Sci.">
        <title>Red Clover (Trifolium pratense) and Zigzag Clover (T. medium) - A Picture of Genomic Similarities and Differences.</title>
        <authorList>
            <person name="Dluhosova J."/>
            <person name="Istvanek J."/>
            <person name="Nedelnik J."/>
            <person name="Repkova J."/>
        </authorList>
    </citation>
    <scope>NUCLEOTIDE SEQUENCE [LARGE SCALE GENOMIC DNA]</scope>
    <source>
        <strain evidence="2">cv. 10/8</strain>
        <tissue evidence="1">Leaf</tissue>
    </source>
</reference>
<sequence length="25" mass="2669">MMYKPYICYGSYSTALVAPQPGGGN</sequence>
<comment type="caution">
    <text evidence="1">The sequence shown here is derived from an EMBL/GenBank/DDBJ whole genome shotgun (WGS) entry which is preliminary data.</text>
</comment>